<dbReference type="RefSeq" id="WP_344453897.1">
    <property type="nucleotide sequence ID" value="NZ_BAAATZ010000025.1"/>
</dbReference>
<evidence type="ECO:0000259" key="6">
    <source>
        <dbReference type="PROSITE" id="PS50937"/>
    </source>
</evidence>
<proteinExistence type="predicted"/>
<dbReference type="InterPro" id="IPR009061">
    <property type="entry name" value="DNA-bd_dom_put_sf"/>
</dbReference>
<name>A0ABN3UJ26_9ACTN</name>
<gene>
    <name evidence="7" type="primary">soxR_2</name>
    <name evidence="7" type="ORF">GCM10010439_52820</name>
</gene>
<accession>A0ABN3UJ26</accession>
<evidence type="ECO:0000256" key="3">
    <source>
        <dbReference type="ARBA" id="ARBA00023014"/>
    </source>
</evidence>
<evidence type="ECO:0000313" key="8">
    <source>
        <dbReference type="Proteomes" id="UP001501842"/>
    </source>
</evidence>
<dbReference type="InterPro" id="IPR047057">
    <property type="entry name" value="MerR_fam"/>
</dbReference>
<feature type="region of interest" description="Disordered" evidence="5">
    <location>
        <begin position="142"/>
        <end position="179"/>
    </location>
</feature>
<dbReference type="PANTHER" id="PTHR30204">
    <property type="entry name" value="REDOX-CYCLING DRUG-SENSING TRANSCRIPTIONAL ACTIVATOR SOXR"/>
    <property type="match status" value="1"/>
</dbReference>
<dbReference type="CDD" id="cd01110">
    <property type="entry name" value="HTH_SoxR"/>
    <property type="match status" value="1"/>
</dbReference>
<feature type="compositionally biased region" description="Basic and acidic residues" evidence="5">
    <location>
        <begin position="152"/>
        <end position="169"/>
    </location>
</feature>
<dbReference type="InterPro" id="IPR000551">
    <property type="entry name" value="MerR-type_HTH_dom"/>
</dbReference>
<dbReference type="NCBIfam" id="TIGR01950">
    <property type="entry name" value="SoxR"/>
    <property type="match status" value="1"/>
</dbReference>
<evidence type="ECO:0000313" key="7">
    <source>
        <dbReference type="EMBL" id="GAA2733262.1"/>
    </source>
</evidence>
<keyword evidence="2" id="KW-0408">Iron</keyword>
<keyword evidence="1" id="KW-0479">Metal-binding</keyword>
<keyword evidence="4" id="KW-0238">DNA-binding</keyword>
<dbReference type="PROSITE" id="PS50937">
    <property type="entry name" value="HTH_MERR_2"/>
    <property type="match status" value="1"/>
</dbReference>
<sequence>MAEGIRKELTIGELAARSGVATSTLRFYEREELIHSRRTSGNQRRYGRDMLRRVSFIKVSQGVGISLAAIRRALSVLPEGRTPTRADWEALSQGWERDLTERITVLTRLRDDLTGCIGCGCLSLDLCPLVNPGDAMAAQGPGARLFASAGESGRDEPQDAGPKDEDAGREPSSGPQACR</sequence>
<evidence type="ECO:0000256" key="4">
    <source>
        <dbReference type="ARBA" id="ARBA00023125"/>
    </source>
</evidence>
<reference evidence="7 8" key="1">
    <citation type="journal article" date="2019" name="Int. J. Syst. Evol. Microbiol.">
        <title>The Global Catalogue of Microorganisms (GCM) 10K type strain sequencing project: providing services to taxonomists for standard genome sequencing and annotation.</title>
        <authorList>
            <consortium name="The Broad Institute Genomics Platform"/>
            <consortium name="The Broad Institute Genome Sequencing Center for Infectious Disease"/>
            <person name="Wu L."/>
            <person name="Ma J."/>
        </authorList>
    </citation>
    <scope>NUCLEOTIDE SEQUENCE [LARGE SCALE GENOMIC DNA]</scope>
    <source>
        <strain evidence="7 8">JCM 8201</strain>
    </source>
</reference>
<feature type="domain" description="HTH merR-type" evidence="6">
    <location>
        <begin position="8"/>
        <end position="76"/>
    </location>
</feature>
<dbReference type="SMART" id="SM00422">
    <property type="entry name" value="HTH_MERR"/>
    <property type="match status" value="1"/>
</dbReference>
<keyword evidence="3" id="KW-0411">Iron-sulfur</keyword>
<dbReference type="Proteomes" id="UP001501842">
    <property type="component" value="Unassembled WGS sequence"/>
</dbReference>
<evidence type="ECO:0000256" key="2">
    <source>
        <dbReference type="ARBA" id="ARBA00023004"/>
    </source>
</evidence>
<dbReference type="Gene3D" id="1.10.1660.10">
    <property type="match status" value="1"/>
</dbReference>
<keyword evidence="1" id="KW-0001">2Fe-2S</keyword>
<dbReference type="PRINTS" id="PR00040">
    <property type="entry name" value="HTHMERR"/>
</dbReference>
<keyword evidence="8" id="KW-1185">Reference proteome</keyword>
<organism evidence="7 8">
    <name type="scientific">Actinocorallia aurantiaca</name>
    <dbReference type="NCBI Taxonomy" id="46204"/>
    <lineage>
        <taxon>Bacteria</taxon>
        <taxon>Bacillati</taxon>
        <taxon>Actinomycetota</taxon>
        <taxon>Actinomycetes</taxon>
        <taxon>Streptosporangiales</taxon>
        <taxon>Thermomonosporaceae</taxon>
        <taxon>Actinocorallia</taxon>
    </lineage>
</organism>
<dbReference type="SUPFAM" id="SSF46955">
    <property type="entry name" value="Putative DNA-binding domain"/>
    <property type="match status" value="1"/>
</dbReference>
<dbReference type="EMBL" id="BAAATZ010000025">
    <property type="protein sequence ID" value="GAA2733262.1"/>
    <property type="molecule type" value="Genomic_DNA"/>
</dbReference>
<evidence type="ECO:0000256" key="5">
    <source>
        <dbReference type="SAM" id="MobiDB-lite"/>
    </source>
</evidence>
<comment type="caution">
    <text evidence="7">The sequence shown here is derived from an EMBL/GenBank/DDBJ whole genome shotgun (WGS) entry which is preliminary data.</text>
</comment>
<dbReference type="Pfam" id="PF13411">
    <property type="entry name" value="MerR_1"/>
    <property type="match status" value="1"/>
</dbReference>
<evidence type="ECO:0000256" key="1">
    <source>
        <dbReference type="ARBA" id="ARBA00022714"/>
    </source>
</evidence>
<dbReference type="InterPro" id="IPR010211">
    <property type="entry name" value="Redox-sen_tscrpt-act_SoxR"/>
</dbReference>
<protein>
    <submittedName>
        <fullName evidence="7">Redox-sensitive transcriptional activator SoxR</fullName>
    </submittedName>
</protein>
<dbReference type="PANTHER" id="PTHR30204:SF0">
    <property type="entry name" value="REDOX-SENSITIVE TRANSCRIPTIONAL ACTIVATOR SOXR"/>
    <property type="match status" value="1"/>
</dbReference>